<feature type="region of interest" description="Disordered" evidence="1">
    <location>
        <begin position="123"/>
        <end position="195"/>
    </location>
</feature>
<feature type="compositionally biased region" description="Acidic residues" evidence="1">
    <location>
        <begin position="123"/>
        <end position="137"/>
    </location>
</feature>
<reference evidence="2 3" key="1">
    <citation type="submission" date="2016-10" db="EMBL/GenBank/DDBJ databases">
        <authorList>
            <person name="de Groot N.N."/>
        </authorList>
    </citation>
    <scope>NUCLEOTIDE SEQUENCE [LARGE SCALE GENOMIC DNA]</scope>
    <source>
        <strain evidence="2 3">CGMCC 1.9157</strain>
    </source>
</reference>
<dbReference type="AlphaFoldDB" id="A0A1I5IY84"/>
<keyword evidence="3" id="KW-1185">Reference proteome</keyword>
<dbReference type="SUPFAM" id="SSF101738">
    <property type="entry name" value="SspB-like"/>
    <property type="match status" value="1"/>
</dbReference>
<dbReference type="InterPro" id="IPR036760">
    <property type="entry name" value="SspB-like_sf"/>
</dbReference>
<gene>
    <name evidence="2" type="ORF">SAMN04488056_11070</name>
</gene>
<evidence type="ECO:0000256" key="1">
    <source>
        <dbReference type="SAM" id="MobiDB-lite"/>
    </source>
</evidence>
<organism evidence="2 3">
    <name type="scientific">Cohaesibacter marisflavi</name>
    <dbReference type="NCBI Taxonomy" id="655353"/>
    <lineage>
        <taxon>Bacteria</taxon>
        <taxon>Pseudomonadati</taxon>
        <taxon>Pseudomonadota</taxon>
        <taxon>Alphaproteobacteria</taxon>
        <taxon>Hyphomicrobiales</taxon>
        <taxon>Cohaesibacteraceae</taxon>
    </lineage>
</organism>
<dbReference type="InterPro" id="IPR007481">
    <property type="entry name" value="SspB"/>
</dbReference>
<dbReference type="OrthoDB" id="9800412at2"/>
<dbReference type="STRING" id="655353.SAMN04488056_11070"/>
<name>A0A1I5IY84_9HYPH</name>
<dbReference type="Gene3D" id="2.30.30.220">
    <property type="entry name" value="SspB-like"/>
    <property type="match status" value="1"/>
</dbReference>
<evidence type="ECO:0000313" key="3">
    <source>
        <dbReference type="Proteomes" id="UP000199236"/>
    </source>
</evidence>
<accession>A0A1I5IY84</accession>
<evidence type="ECO:0000313" key="2">
    <source>
        <dbReference type="EMBL" id="SFO65525.1"/>
    </source>
</evidence>
<evidence type="ECO:0008006" key="4">
    <source>
        <dbReference type="Google" id="ProtNLM"/>
    </source>
</evidence>
<proteinExistence type="predicted"/>
<sequence>MSEDLIRYDILAQDALRGVVKTVLTEVARTGLPGEHHFYITFNTQAPGVRISPRLLEKYPDDMTIVLQHQFWDLQANDQAIEIGLSFDGIPEKLYIPYTAIITFIDPSVHFSLQFEIEMEEEIENADEQGEGGDDDILTVLAPNDEEFSMPAEPAASDDEKESASDDEDSTEEADKADREKEGAEVVSLDAFRKK</sequence>
<protein>
    <recommendedName>
        <fullName evidence="4">Stringent starvation protein B</fullName>
    </recommendedName>
</protein>
<feature type="compositionally biased region" description="Basic and acidic residues" evidence="1">
    <location>
        <begin position="173"/>
        <end position="184"/>
    </location>
</feature>
<dbReference type="EMBL" id="FOVR01000010">
    <property type="protein sequence ID" value="SFO65525.1"/>
    <property type="molecule type" value="Genomic_DNA"/>
</dbReference>
<dbReference type="RefSeq" id="WP_090074253.1">
    <property type="nucleotide sequence ID" value="NZ_FOVR01000010.1"/>
</dbReference>
<feature type="compositionally biased region" description="Acidic residues" evidence="1">
    <location>
        <begin position="156"/>
        <end position="172"/>
    </location>
</feature>
<dbReference type="Proteomes" id="UP000199236">
    <property type="component" value="Unassembled WGS sequence"/>
</dbReference>
<dbReference type="Pfam" id="PF04386">
    <property type="entry name" value="SspB"/>
    <property type="match status" value="1"/>
</dbReference>